<organism evidence="1 2">
    <name type="scientific">Sphagnum jensenii</name>
    <dbReference type="NCBI Taxonomy" id="128206"/>
    <lineage>
        <taxon>Eukaryota</taxon>
        <taxon>Viridiplantae</taxon>
        <taxon>Streptophyta</taxon>
        <taxon>Embryophyta</taxon>
        <taxon>Bryophyta</taxon>
        <taxon>Sphagnophytina</taxon>
        <taxon>Sphagnopsida</taxon>
        <taxon>Sphagnales</taxon>
        <taxon>Sphagnaceae</taxon>
        <taxon>Sphagnum</taxon>
    </lineage>
</organism>
<dbReference type="EMBL" id="OZ023717">
    <property type="protein sequence ID" value="CAK9866900.1"/>
    <property type="molecule type" value="Genomic_DNA"/>
</dbReference>
<proteinExistence type="predicted"/>
<dbReference type="Proteomes" id="UP001497522">
    <property type="component" value="Chromosome 16"/>
</dbReference>
<protein>
    <submittedName>
        <fullName evidence="1">Uncharacterized protein</fullName>
    </submittedName>
</protein>
<accession>A0ABP1AWA6</accession>
<sequence length="125" mass="14057">MPDSCSIERRILVCSLGAELILTDAKEGFEYCFEVQAAIVAKTPNAHMLSQFTNPANPEAHFSYTGAELWKPQQERWTFLWLGVGQVVLSLVLVSTRRARNLASKLAQFNQLKVQSYQVGFFSLC</sequence>
<evidence type="ECO:0000313" key="1">
    <source>
        <dbReference type="EMBL" id="CAK9866900.1"/>
    </source>
</evidence>
<dbReference type="PANTHER" id="PTHR10314">
    <property type="entry name" value="CYSTATHIONINE BETA-SYNTHASE"/>
    <property type="match status" value="1"/>
</dbReference>
<gene>
    <name evidence="1" type="ORF">CSSPJE1EN2_LOCUS9895</name>
</gene>
<name>A0ABP1AWA6_9BRYO</name>
<evidence type="ECO:0000313" key="2">
    <source>
        <dbReference type="Proteomes" id="UP001497522"/>
    </source>
</evidence>
<dbReference type="SUPFAM" id="SSF53686">
    <property type="entry name" value="Tryptophan synthase beta subunit-like PLP-dependent enzymes"/>
    <property type="match status" value="1"/>
</dbReference>
<dbReference type="Gene3D" id="3.40.50.1100">
    <property type="match status" value="2"/>
</dbReference>
<reference evidence="1" key="1">
    <citation type="submission" date="2024-03" db="EMBL/GenBank/DDBJ databases">
        <authorList>
            <consortium name="ELIXIR-Norway"/>
            <consortium name="Elixir Norway"/>
        </authorList>
    </citation>
    <scope>NUCLEOTIDE SEQUENCE</scope>
</reference>
<dbReference type="InterPro" id="IPR036052">
    <property type="entry name" value="TrpB-like_PALP_sf"/>
</dbReference>
<dbReference type="InterPro" id="IPR050214">
    <property type="entry name" value="Cys_Synth/Cystath_Beta-Synth"/>
</dbReference>
<keyword evidence="2" id="KW-1185">Reference proteome</keyword>